<dbReference type="OrthoDB" id="1819591at2"/>
<dbReference type="PROSITE" id="PS51257">
    <property type="entry name" value="PROKAR_LIPOPROTEIN"/>
    <property type="match status" value="1"/>
</dbReference>
<reference evidence="4 5" key="1">
    <citation type="submission" date="2011-02" db="EMBL/GenBank/DDBJ databases">
        <authorList>
            <person name="Nelson K.E."/>
            <person name="Sutton G."/>
            <person name="Torralba M."/>
            <person name="Durkin S."/>
            <person name="Harkins D."/>
            <person name="Montgomery R."/>
            <person name="Ziemer C."/>
            <person name="Klaassens E."/>
            <person name="Ocuiv P."/>
            <person name="Morrison M."/>
        </authorList>
    </citation>
    <scope>NUCLEOTIDE SEQUENCE [LARGE SCALE GENOMIC DNA]</scope>
    <source>
        <strain evidence="4 5">8</strain>
    </source>
</reference>
<dbReference type="InterPro" id="IPR003646">
    <property type="entry name" value="SH3-like_bac-type"/>
</dbReference>
<evidence type="ECO:0000259" key="3">
    <source>
        <dbReference type="PROSITE" id="PS51781"/>
    </source>
</evidence>
<dbReference type="RefSeq" id="WP_002848354.1">
    <property type="nucleotide sequence ID" value="NZ_ADKM02000062.1"/>
</dbReference>
<dbReference type="eggNOG" id="COG4991">
    <property type="taxonomic scope" value="Bacteria"/>
</dbReference>
<organism evidence="4 5">
    <name type="scientific">Ruminococcus albus 8</name>
    <dbReference type="NCBI Taxonomy" id="246199"/>
    <lineage>
        <taxon>Bacteria</taxon>
        <taxon>Bacillati</taxon>
        <taxon>Bacillota</taxon>
        <taxon>Clostridia</taxon>
        <taxon>Eubacteriales</taxon>
        <taxon>Oscillospiraceae</taxon>
        <taxon>Ruminococcus</taxon>
    </lineage>
</organism>
<dbReference type="Proteomes" id="UP000004259">
    <property type="component" value="Unassembled WGS sequence"/>
</dbReference>
<protein>
    <submittedName>
        <fullName evidence="4">SH3 domain protein</fullName>
    </submittedName>
</protein>
<evidence type="ECO:0000256" key="2">
    <source>
        <dbReference type="SAM" id="SignalP"/>
    </source>
</evidence>
<feature type="region of interest" description="Disordered" evidence="1">
    <location>
        <begin position="129"/>
        <end position="154"/>
    </location>
</feature>
<keyword evidence="5" id="KW-1185">Reference proteome</keyword>
<evidence type="ECO:0000313" key="5">
    <source>
        <dbReference type="Proteomes" id="UP000004259"/>
    </source>
</evidence>
<evidence type="ECO:0000313" key="4">
    <source>
        <dbReference type="EMBL" id="EGC03597.1"/>
    </source>
</evidence>
<feature type="domain" description="SH3b" evidence="3">
    <location>
        <begin position="182"/>
        <end position="249"/>
    </location>
</feature>
<evidence type="ECO:0000256" key="1">
    <source>
        <dbReference type="SAM" id="MobiDB-lite"/>
    </source>
</evidence>
<dbReference type="AlphaFoldDB" id="E9SAU3"/>
<dbReference type="EMBL" id="ADKM02000062">
    <property type="protein sequence ID" value="EGC03597.1"/>
    <property type="molecule type" value="Genomic_DNA"/>
</dbReference>
<gene>
    <name evidence="4" type="ORF">CUS_8056</name>
</gene>
<name>E9SAU3_RUMAL</name>
<keyword evidence="2" id="KW-0732">Signal</keyword>
<feature type="signal peptide" evidence="2">
    <location>
        <begin position="1"/>
        <end position="18"/>
    </location>
</feature>
<accession>E9SAU3</accession>
<dbReference type="Gene3D" id="2.30.30.40">
    <property type="entry name" value="SH3 Domains"/>
    <property type="match status" value="1"/>
</dbReference>
<dbReference type="STRING" id="246199.CUS_8056"/>
<dbReference type="PROSITE" id="PS51781">
    <property type="entry name" value="SH3B"/>
    <property type="match status" value="1"/>
</dbReference>
<sequence length="249" mass="26670">MCKNFRIAFFIAAAAALAGCGQVGDGSSSDTEPLFTTTTTITKRTVHTTKTAVYIGGEVDVDDEGLDGGYTTTTTVTGSLKNSELYSSDDDEVDEEIRSTQRTDAKTFYTIPEHNGTTAAAVTVSEEKTTTTKNGTINLDGGSTSPATVTTTTKATTTKTTTTAAAGSTLFKMEDSMRYKSQKSFTVVSDTTYLNLRYGPSKQYDIRLQIPNGAEISGWGETVGTDGNDWVYTSYNGTVGWVMKDLLEE</sequence>
<feature type="chain" id="PRO_5039135417" evidence="2">
    <location>
        <begin position="19"/>
        <end position="249"/>
    </location>
</feature>
<proteinExistence type="predicted"/>
<comment type="caution">
    <text evidence="4">The sequence shown here is derived from an EMBL/GenBank/DDBJ whole genome shotgun (WGS) entry which is preliminary data.</text>
</comment>
<feature type="compositionally biased region" description="Low complexity" evidence="1">
    <location>
        <begin position="141"/>
        <end position="154"/>
    </location>
</feature>